<dbReference type="Pfam" id="PF07687">
    <property type="entry name" value="M20_dimer"/>
    <property type="match status" value="1"/>
</dbReference>
<dbReference type="Gene3D" id="3.30.70.360">
    <property type="match status" value="1"/>
</dbReference>
<dbReference type="InterPro" id="IPR002933">
    <property type="entry name" value="Peptidase_M20"/>
</dbReference>
<dbReference type="EMBL" id="JBHUOJ010000037">
    <property type="protein sequence ID" value="MFD2834993.1"/>
    <property type="molecule type" value="Genomic_DNA"/>
</dbReference>
<keyword evidence="2" id="KW-0479">Metal-binding</keyword>
<keyword evidence="6" id="KW-1185">Reference proteome</keyword>
<keyword evidence="1" id="KW-0645">Protease</keyword>
<evidence type="ECO:0000313" key="5">
    <source>
        <dbReference type="EMBL" id="MFD2834993.1"/>
    </source>
</evidence>
<dbReference type="InterPro" id="IPR011650">
    <property type="entry name" value="Peptidase_M20_dimer"/>
</dbReference>
<dbReference type="GO" id="GO:0016805">
    <property type="term" value="F:dipeptidase activity"/>
    <property type="evidence" value="ECO:0007669"/>
    <property type="project" value="UniProtKB-KW"/>
</dbReference>
<dbReference type="RefSeq" id="WP_251740133.1">
    <property type="nucleotide sequence ID" value="NZ_JBHUOJ010000037.1"/>
</dbReference>
<dbReference type="NCBIfam" id="NF006053">
    <property type="entry name" value="PRK08201.1"/>
    <property type="match status" value="1"/>
</dbReference>
<dbReference type="NCBIfam" id="NF005914">
    <property type="entry name" value="PRK07907.1"/>
    <property type="match status" value="1"/>
</dbReference>
<gene>
    <name evidence="5" type="ORF">ACFSYS_17005</name>
</gene>
<evidence type="ECO:0000259" key="4">
    <source>
        <dbReference type="Pfam" id="PF07687"/>
    </source>
</evidence>
<organism evidence="5 6">
    <name type="scientific">Christiangramia antarctica</name>
    <dbReference type="NCBI Taxonomy" id="2058158"/>
    <lineage>
        <taxon>Bacteria</taxon>
        <taxon>Pseudomonadati</taxon>
        <taxon>Bacteroidota</taxon>
        <taxon>Flavobacteriia</taxon>
        <taxon>Flavobacteriales</taxon>
        <taxon>Flavobacteriaceae</taxon>
        <taxon>Christiangramia</taxon>
    </lineage>
</organism>
<dbReference type="Pfam" id="PF01546">
    <property type="entry name" value="Peptidase_M20"/>
    <property type="match status" value="1"/>
</dbReference>
<dbReference type="NCBIfam" id="NF006579">
    <property type="entry name" value="PRK09104.1"/>
    <property type="match status" value="1"/>
</dbReference>
<evidence type="ECO:0000313" key="6">
    <source>
        <dbReference type="Proteomes" id="UP001597438"/>
    </source>
</evidence>
<dbReference type="SUPFAM" id="SSF55031">
    <property type="entry name" value="Bacterial exopeptidase dimerisation domain"/>
    <property type="match status" value="1"/>
</dbReference>
<keyword evidence="5" id="KW-0224">Dipeptidase</keyword>
<dbReference type="InterPro" id="IPR051458">
    <property type="entry name" value="Cyt/Met_Dipeptidase"/>
</dbReference>
<protein>
    <submittedName>
        <fullName evidence="5">Dipeptidase</fullName>
        <ecNumber evidence="5">3.4.13.-</ecNumber>
    </submittedName>
</protein>
<evidence type="ECO:0000256" key="2">
    <source>
        <dbReference type="ARBA" id="ARBA00022723"/>
    </source>
</evidence>
<dbReference type="CDD" id="cd05680">
    <property type="entry name" value="M20_dipept_like"/>
    <property type="match status" value="1"/>
</dbReference>
<sequence length="463" mass="52000">MENIKEYIEANKKRFLDELVELLKIPSISADKAYKKDMLKTAEAIKKRLLEAGCENAEICETPGFPVVYGEKLIDKNLPTVLVYGHYDVQPPDPLDLWNSPPFEPVIKETKIHPKGAIFARGACDDKGQMYMHVKAMEFMTKNDALPCNVKFMIEGEEEVGSENLDWFIKNNKEKLQNDVILISDTGMIAKDVPSITTGLRGLSYVEVEVTGANRDLHSGLYGGAVANPLNVLSKMIASLTDENNHITIPGFYDKVENLSAEERNKMAEAPFSLEEYREKLDIDAVYGEKDYSTLERASIRPTLDVNGMWGGYIGEGAKTVLPSKAFAKISMRLVPDQDWLEITDLFKKHFESIAPEGVRVEVKPHHGGYPYVTPIDTIAYQAASKAYEATFGKTPIPQRSGGSIPIVSLFEKELKSKIILMGFGLDTDAIHSPNEHFGVWNYLKGIETIPYFYKYYTEMTKK</sequence>
<dbReference type="PANTHER" id="PTHR43270">
    <property type="entry name" value="BETA-ALA-HIS DIPEPTIDASE"/>
    <property type="match status" value="1"/>
</dbReference>
<dbReference type="Proteomes" id="UP001597438">
    <property type="component" value="Unassembled WGS sequence"/>
</dbReference>
<accession>A0ABW5X8V8</accession>
<keyword evidence="3 5" id="KW-0378">Hydrolase</keyword>
<dbReference type="Gene3D" id="3.40.630.10">
    <property type="entry name" value="Zn peptidases"/>
    <property type="match status" value="1"/>
</dbReference>
<dbReference type="SUPFAM" id="SSF53187">
    <property type="entry name" value="Zn-dependent exopeptidases"/>
    <property type="match status" value="1"/>
</dbReference>
<comment type="caution">
    <text evidence="5">The sequence shown here is derived from an EMBL/GenBank/DDBJ whole genome shotgun (WGS) entry which is preliminary data.</text>
</comment>
<feature type="domain" description="Peptidase M20 dimerisation" evidence="4">
    <location>
        <begin position="199"/>
        <end position="358"/>
    </location>
</feature>
<dbReference type="PANTHER" id="PTHR43270:SF12">
    <property type="entry name" value="SUCCINYL-DIAMINOPIMELATE DESUCCINYLASE"/>
    <property type="match status" value="1"/>
</dbReference>
<reference evidence="6" key="1">
    <citation type="journal article" date="2019" name="Int. J. Syst. Evol. Microbiol.">
        <title>The Global Catalogue of Microorganisms (GCM) 10K type strain sequencing project: providing services to taxonomists for standard genome sequencing and annotation.</title>
        <authorList>
            <consortium name="The Broad Institute Genomics Platform"/>
            <consortium name="The Broad Institute Genome Sequencing Center for Infectious Disease"/>
            <person name="Wu L."/>
            <person name="Ma J."/>
        </authorList>
    </citation>
    <scope>NUCLEOTIDE SEQUENCE [LARGE SCALE GENOMIC DNA]</scope>
    <source>
        <strain evidence="6">KCTC 52925</strain>
    </source>
</reference>
<name>A0ABW5X8V8_9FLAO</name>
<proteinExistence type="predicted"/>
<dbReference type="InterPro" id="IPR036264">
    <property type="entry name" value="Bact_exopeptidase_dim_dom"/>
</dbReference>
<evidence type="ECO:0000256" key="3">
    <source>
        <dbReference type="ARBA" id="ARBA00022801"/>
    </source>
</evidence>
<dbReference type="EC" id="3.4.13.-" evidence="5"/>
<evidence type="ECO:0000256" key="1">
    <source>
        <dbReference type="ARBA" id="ARBA00022670"/>
    </source>
</evidence>